<dbReference type="Gene3D" id="3.90.120.10">
    <property type="entry name" value="DNA Methylase, subunit A, domain 2"/>
    <property type="match status" value="1"/>
</dbReference>
<feature type="domain" description="BAH" evidence="17">
    <location>
        <begin position="292"/>
        <end position="419"/>
    </location>
</feature>
<keyword evidence="5" id="KW-0479">Metal-binding</keyword>
<dbReference type="InterPro" id="IPR001525">
    <property type="entry name" value="C5_MeTfrase"/>
</dbReference>
<keyword evidence="7 12" id="KW-0863">Zinc-finger</keyword>
<dbReference type="AlphaFoldDB" id="A0A7G7LIF2"/>
<dbReference type="Pfam" id="PF01426">
    <property type="entry name" value="BAH"/>
    <property type="match status" value="1"/>
</dbReference>
<dbReference type="Pfam" id="PF02008">
    <property type="entry name" value="zf-CXXC"/>
    <property type="match status" value="1"/>
</dbReference>
<evidence type="ECO:0000256" key="4">
    <source>
        <dbReference type="ARBA" id="ARBA00022691"/>
    </source>
</evidence>
<keyword evidence="6" id="KW-0677">Repeat</keyword>
<dbReference type="InterPro" id="IPR002857">
    <property type="entry name" value="Znf_CXXC"/>
</dbReference>
<evidence type="ECO:0000256" key="11">
    <source>
        <dbReference type="PIRSR" id="PIRSR037404-1"/>
    </source>
</evidence>
<evidence type="ECO:0000313" key="20">
    <source>
        <dbReference type="EMBL" id="QNG40055.1"/>
    </source>
</evidence>
<feature type="region of interest" description="Disordered" evidence="16">
    <location>
        <begin position="1128"/>
        <end position="1163"/>
    </location>
</feature>
<dbReference type="PANTHER" id="PTHR10629:SF52">
    <property type="entry name" value="DNA (CYTOSINE-5)-METHYLTRANSFERASE 1"/>
    <property type="match status" value="1"/>
</dbReference>
<dbReference type="PRINTS" id="PR00105">
    <property type="entry name" value="C5METTRFRASE"/>
</dbReference>
<evidence type="ECO:0000259" key="18">
    <source>
        <dbReference type="PROSITE" id="PS51058"/>
    </source>
</evidence>
<accession>A0A7G7LIF2</accession>
<dbReference type="InterPro" id="IPR018117">
    <property type="entry name" value="C5_DNA_meth_AS"/>
</dbReference>
<evidence type="ECO:0000256" key="16">
    <source>
        <dbReference type="SAM" id="MobiDB-lite"/>
    </source>
</evidence>
<dbReference type="GO" id="GO:0003677">
    <property type="term" value="F:DNA binding"/>
    <property type="evidence" value="ECO:0007669"/>
    <property type="project" value="UniProtKB-KW"/>
</dbReference>
<dbReference type="PROSITE" id="PS51679">
    <property type="entry name" value="SAM_MT_C5"/>
    <property type="match status" value="1"/>
</dbReference>
<dbReference type="CDD" id="cd04760">
    <property type="entry name" value="BAH_Dnmt1_I"/>
    <property type="match status" value="1"/>
</dbReference>
<dbReference type="FunFam" id="1.10.10.2230:FF:000001">
    <property type="entry name" value="DNA (cytosine-5)-methyltransferase"/>
    <property type="match status" value="1"/>
</dbReference>
<dbReference type="GO" id="GO:0044027">
    <property type="term" value="P:negative regulation of gene expression via chromosomal CpG island methylation"/>
    <property type="evidence" value="ECO:0007669"/>
    <property type="project" value="TreeGrafter"/>
</dbReference>
<keyword evidence="21" id="KW-1185">Reference proteome</keyword>
<dbReference type="EMBL" id="CAXITT010000071">
    <property type="protein sequence ID" value="CAL1530549.1"/>
    <property type="molecule type" value="Genomic_DNA"/>
</dbReference>
<dbReference type="PROSITE" id="PS00094">
    <property type="entry name" value="C5_MTASE_1"/>
    <property type="match status" value="1"/>
</dbReference>
<comment type="catalytic activity">
    <reaction evidence="15">
        <text>a 2'-deoxycytidine in DNA + S-adenosyl-L-methionine = a 5-methyl-2'-deoxycytidine in DNA + S-adenosyl-L-homocysteine + H(+)</text>
        <dbReference type="Rhea" id="RHEA:13681"/>
        <dbReference type="Rhea" id="RHEA-COMP:11369"/>
        <dbReference type="Rhea" id="RHEA-COMP:11370"/>
        <dbReference type="ChEBI" id="CHEBI:15378"/>
        <dbReference type="ChEBI" id="CHEBI:57856"/>
        <dbReference type="ChEBI" id="CHEBI:59789"/>
        <dbReference type="ChEBI" id="CHEBI:85452"/>
        <dbReference type="ChEBI" id="CHEBI:85454"/>
        <dbReference type="EC" id="2.1.1.37"/>
    </reaction>
</comment>
<keyword evidence="9" id="KW-0238">DNA-binding</keyword>
<keyword evidence="10" id="KW-0539">Nucleus</keyword>
<dbReference type="PIRSF" id="PIRSF037404">
    <property type="entry name" value="DNMT1"/>
    <property type="match status" value="1"/>
</dbReference>
<dbReference type="FunFam" id="3.90.120.10:FF:000001">
    <property type="entry name" value="DNA (cytosine-5)-methyltransferase"/>
    <property type="match status" value="1"/>
</dbReference>
<evidence type="ECO:0000259" key="17">
    <source>
        <dbReference type="PROSITE" id="PS51038"/>
    </source>
</evidence>
<dbReference type="GO" id="GO:0006346">
    <property type="term" value="P:DNA methylation-dependent constitutive heterochromatin formation"/>
    <property type="evidence" value="ECO:0007669"/>
    <property type="project" value="InterPro"/>
</dbReference>
<organism evidence="20">
    <name type="scientific">Lymnaea stagnalis</name>
    <name type="common">Great pond snail</name>
    <name type="synonym">Helix stagnalis</name>
    <dbReference type="NCBI Taxonomy" id="6523"/>
    <lineage>
        <taxon>Eukaryota</taxon>
        <taxon>Metazoa</taxon>
        <taxon>Spiralia</taxon>
        <taxon>Lophotrochozoa</taxon>
        <taxon>Mollusca</taxon>
        <taxon>Gastropoda</taxon>
        <taxon>Heterobranchia</taxon>
        <taxon>Euthyneura</taxon>
        <taxon>Panpulmonata</taxon>
        <taxon>Hygrophila</taxon>
        <taxon>Lymnaeoidea</taxon>
        <taxon>Lymnaeidae</taxon>
        <taxon>Lymnaea</taxon>
    </lineage>
</organism>
<dbReference type="InterPro" id="IPR043151">
    <property type="entry name" value="BAH_sf"/>
</dbReference>
<dbReference type="InterPro" id="IPR022702">
    <property type="entry name" value="Cytosine_MeTrfase1_RFD"/>
</dbReference>
<dbReference type="InterPro" id="IPR031303">
    <property type="entry name" value="C5_meth_CS"/>
</dbReference>
<evidence type="ECO:0000256" key="15">
    <source>
        <dbReference type="RuleBase" id="RU000417"/>
    </source>
</evidence>
<keyword evidence="4 13" id="KW-0949">S-adenosyl-L-methionine</keyword>
<dbReference type="SMART" id="SM00439">
    <property type="entry name" value="BAH"/>
    <property type="match status" value="2"/>
</dbReference>
<dbReference type="InterPro" id="IPR029063">
    <property type="entry name" value="SAM-dependent_MTases_sf"/>
</dbReference>
<dbReference type="PROSITE" id="PS00095">
    <property type="entry name" value="C5_MTASE_2"/>
    <property type="match status" value="1"/>
</dbReference>
<evidence type="ECO:0000256" key="5">
    <source>
        <dbReference type="ARBA" id="ARBA00022723"/>
    </source>
</evidence>
<dbReference type="Gene3D" id="2.30.30.490">
    <property type="match status" value="2"/>
</dbReference>
<evidence type="ECO:0000313" key="19">
    <source>
        <dbReference type="EMBL" id="CAL1530549.1"/>
    </source>
</evidence>
<dbReference type="EMBL" id="MT701018">
    <property type="protein sequence ID" value="QNG40055.1"/>
    <property type="molecule type" value="mRNA"/>
</dbReference>
<dbReference type="GO" id="GO:0008270">
    <property type="term" value="F:zinc ion binding"/>
    <property type="evidence" value="ECO:0007669"/>
    <property type="project" value="UniProtKB-KW"/>
</dbReference>
<dbReference type="NCBIfam" id="TIGR00675">
    <property type="entry name" value="dcm"/>
    <property type="match status" value="1"/>
</dbReference>
<dbReference type="EC" id="2.1.1.37" evidence="15"/>
<dbReference type="FunFam" id="3.40.50.150:FF:000036">
    <property type="entry name" value="DNA (cytosine-5)-methyltransferase"/>
    <property type="match status" value="1"/>
</dbReference>
<keyword evidence="8" id="KW-0862">Zinc</keyword>
<dbReference type="GO" id="GO:0003886">
    <property type="term" value="F:DNA (cytosine-5-)-methyltransferase activity"/>
    <property type="evidence" value="ECO:0007669"/>
    <property type="project" value="UniProtKB-EC"/>
</dbReference>
<gene>
    <name evidence="19" type="ORF">GSLYS_00004674001</name>
</gene>
<evidence type="ECO:0000313" key="21">
    <source>
        <dbReference type="Proteomes" id="UP001497497"/>
    </source>
</evidence>
<dbReference type="PROSITE" id="PS51038">
    <property type="entry name" value="BAH"/>
    <property type="match status" value="2"/>
</dbReference>
<evidence type="ECO:0000256" key="9">
    <source>
        <dbReference type="ARBA" id="ARBA00023125"/>
    </source>
</evidence>
<dbReference type="GO" id="GO:0003682">
    <property type="term" value="F:chromatin binding"/>
    <property type="evidence" value="ECO:0007669"/>
    <property type="project" value="InterPro"/>
</dbReference>
<evidence type="ECO:0000256" key="10">
    <source>
        <dbReference type="ARBA" id="ARBA00023242"/>
    </source>
</evidence>
<dbReference type="SUPFAM" id="SSF53335">
    <property type="entry name" value="S-adenosyl-L-methionine-dependent methyltransferases"/>
    <property type="match status" value="1"/>
</dbReference>
<feature type="domain" description="CXXC-type" evidence="18">
    <location>
        <begin position="181"/>
        <end position="227"/>
    </location>
</feature>
<comment type="subcellular location">
    <subcellularLocation>
        <location evidence="1">Nucleus</location>
    </subcellularLocation>
</comment>
<evidence type="ECO:0000256" key="3">
    <source>
        <dbReference type="ARBA" id="ARBA00022679"/>
    </source>
</evidence>
<dbReference type="InterPro" id="IPR050390">
    <property type="entry name" value="C5-Methyltransferase"/>
</dbReference>
<dbReference type="PROSITE" id="PS51058">
    <property type="entry name" value="ZF_CXXC"/>
    <property type="match status" value="1"/>
</dbReference>
<protein>
    <recommendedName>
        <fullName evidence="15">Cytosine-specific methyltransferase</fullName>
        <ecNumber evidence="15">2.1.1.37</ecNumber>
    </recommendedName>
</protein>
<comment type="similarity">
    <text evidence="13 14">Belongs to the class I-like SAM-binding methyltransferase superfamily. C5-methyltransferase family.</text>
</comment>
<dbReference type="PANTHER" id="PTHR10629">
    <property type="entry name" value="CYTOSINE-SPECIFIC METHYLTRANSFERASE"/>
    <property type="match status" value="1"/>
</dbReference>
<reference evidence="20" key="1">
    <citation type="submission" date="2020-07" db="EMBL/GenBank/DDBJ databases">
        <authorList>
            <person name="Fodor I."/>
            <person name="Pirger Z."/>
        </authorList>
    </citation>
    <scope>NUCLEOTIDE SEQUENCE</scope>
</reference>
<evidence type="ECO:0000256" key="6">
    <source>
        <dbReference type="ARBA" id="ARBA00022737"/>
    </source>
</evidence>
<evidence type="ECO:0000256" key="13">
    <source>
        <dbReference type="PROSITE-ProRule" id="PRU01016"/>
    </source>
</evidence>
<evidence type="ECO:0000256" key="12">
    <source>
        <dbReference type="PROSITE-ProRule" id="PRU00509"/>
    </source>
</evidence>
<evidence type="ECO:0000256" key="1">
    <source>
        <dbReference type="ARBA" id="ARBA00004123"/>
    </source>
</evidence>
<dbReference type="Pfam" id="PF00145">
    <property type="entry name" value="DNA_methylase"/>
    <property type="match status" value="1"/>
</dbReference>
<dbReference type="GO" id="GO:0005634">
    <property type="term" value="C:nucleus"/>
    <property type="evidence" value="ECO:0007669"/>
    <property type="project" value="UniProtKB-SubCell"/>
</dbReference>
<feature type="active site" evidence="11 13">
    <location>
        <position position="748"/>
    </location>
</feature>
<evidence type="ECO:0000256" key="8">
    <source>
        <dbReference type="ARBA" id="ARBA00022833"/>
    </source>
</evidence>
<dbReference type="Gene3D" id="3.40.50.150">
    <property type="entry name" value="Vaccinia Virus protein VP39"/>
    <property type="match status" value="1"/>
</dbReference>
<dbReference type="GO" id="GO:0032259">
    <property type="term" value="P:methylation"/>
    <property type="evidence" value="ECO:0007669"/>
    <property type="project" value="UniProtKB-KW"/>
</dbReference>
<evidence type="ECO:0000256" key="14">
    <source>
        <dbReference type="RuleBase" id="RU000416"/>
    </source>
</evidence>
<proteinExistence type="evidence at transcript level"/>
<dbReference type="Proteomes" id="UP001497497">
    <property type="component" value="Unassembled WGS sequence"/>
</dbReference>
<name>A0A7G7LIF2_LYMST</name>
<dbReference type="Pfam" id="PF12047">
    <property type="entry name" value="DNMT1-RFD"/>
    <property type="match status" value="1"/>
</dbReference>
<keyword evidence="2 13" id="KW-0489">Methyltransferase</keyword>
<dbReference type="Gene3D" id="1.10.10.2230">
    <property type="match status" value="1"/>
</dbReference>
<reference evidence="19 21" key="2">
    <citation type="submission" date="2024-04" db="EMBL/GenBank/DDBJ databases">
        <authorList>
            <consortium name="Genoscope - CEA"/>
            <person name="William W."/>
        </authorList>
    </citation>
    <scope>NUCLEOTIDE SEQUENCE [LARGE SCALE GENOMIC DNA]</scope>
</reference>
<evidence type="ECO:0000256" key="2">
    <source>
        <dbReference type="ARBA" id="ARBA00022603"/>
    </source>
</evidence>
<dbReference type="InterPro" id="IPR001025">
    <property type="entry name" value="BAH_dom"/>
</dbReference>
<feature type="compositionally biased region" description="Basic and acidic residues" evidence="16">
    <location>
        <begin position="1137"/>
        <end position="1155"/>
    </location>
</feature>
<evidence type="ECO:0000256" key="7">
    <source>
        <dbReference type="ARBA" id="ARBA00022771"/>
    </source>
</evidence>
<feature type="domain" description="BAH" evidence="17">
    <location>
        <begin position="472"/>
        <end position="619"/>
    </location>
</feature>
<keyword evidence="3 13" id="KW-0808">Transferase</keyword>
<sequence>MGPINEWFVSGFDGGENALIGFSTAYAEYILMQPSEAYSSFIDQMKVKVHMSKIVIEFLTNNPDATYEDLLNKIQTTVPPAGLTSFSEDSLLRHAQFVVDQVQSFDEAAAEDEFLLIVTPCMRSLIKLAGVTLGKRRQLRKEVGRVKVKKEKLKDTKATVTPLVRGIFDSIFQGQIDEEVSKTKRQRCGICEVCQQPDCGKCTACKDMTKFGGSGKAKQACKERRCPNMAIKSAEDDDLEEEAEIEKEEKSLAAVTRHKAGKNAKTKVAWIGKSINEKGPKKFYSRARVNDFEVSPGDYVSISPADPTQPYYIAQIMYLFEDSGGMQAHVHWYYRGCETVLGEASDPLELFMVDECDNSDLVALHNKVTIIHKTIPVDWSMKGGIDNPDEDNVVKDDDGKTFYYQKFYNPPLGRFEDPPSLDYKSEDPNSCACCHRVNVLRIEASTALGDSIETEHAQSGFSCYNSVRKDGVTYQIGDCCYMDPEAFSFQIKHPKVTPKLSKGKNIDEDIFPEAYRKSEYVKGSNEKCPEPFRVGRIVQILAKQILGKQVDNQEIKIKINKFYSDEQATIDVSLVCGKCTVVYQENLSESVDDYFLGGADRFYFSESYSAETREFEDPPAKARLMGSKGKVRESLHILRKSNAQEHKQNEEINNKHEIHRLRTLDVFAGCGGLSEGFHQAGVAESLWAIEKDEPAAQAFRLNNPGCTVFTDDCNLLLQRVMQGDQTNELGQKLPQKGDVELLCGGPPCQGFSGMNRFNSREYSKFKNSLIASYLSYCDYYRPRFFLLENVRNFVSYKRGMVLKLALRSLLRMGYQCTFGVLQAGSYGVAQTRRRAILLAAAPGEKLPFYPEPMHTFSPRAMQVSVMVDDKKFSTNIKNMTSTPFRTITVRDAMSDLPDIKNGAKAEEISYKGDPQTHFQRLIRGSQQQSILRDHICKEMNPLVAARMMNIPLAPGSDWRDLPNLELRLADGTKTKKLLYPYPDKRNGKGSNGQRRGVCACATGRPCDAMDRQFNTLIPWCLPHTGNRHNNWAGLYGRLEWDGFFSTTVTNPEPMGKQGRVLHPEQHRVVSVRECARSQGFPDTYRFFGSILDKHRQIGNAVPPPMGRAIGQEIKNCLLWKKKLDVPLIKEGNEEESTGERTEPEDKKCKKEEDMVMKAGGSSS</sequence>